<dbReference type="InterPro" id="IPR038194">
    <property type="entry name" value="DUF3861_sf"/>
</dbReference>
<dbReference type="Gene3D" id="3.10.20.850">
    <property type="entry name" value="Protein of unknown function DUF3861"/>
    <property type="match status" value="1"/>
</dbReference>
<dbReference type="OrthoDB" id="119700at2"/>
<gene>
    <name evidence="1" type="ORF">ELB75_02505</name>
</gene>
<sequence>MKQHQFRLTLEHLADKDGNPVAAEPLVFLAPNHDNIFDIVKLMEQREGFTPEMAQRFAVGLKLMGEVMMENKEHPLFVELKPHFTEMMKVIKGKK</sequence>
<protein>
    <submittedName>
        <fullName evidence="1">DUF3861 family protein</fullName>
    </submittedName>
</protein>
<evidence type="ECO:0000313" key="2">
    <source>
        <dbReference type="Proteomes" id="UP000282435"/>
    </source>
</evidence>
<organism evidence="1 2">
    <name type="scientific">Eikenella corrodens</name>
    <dbReference type="NCBI Taxonomy" id="539"/>
    <lineage>
        <taxon>Bacteria</taxon>
        <taxon>Pseudomonadati</taxon>
        <taxon>Pseudomonadota</taxon>
        <taxon>Betaproteobacteria</taxon>
        <taxon>Neisseriales</taxon>
        <taxon>Neisseriaceae</taxon>
        <taxon>Eikenella</taxon>
    </lineage>
</organism>
<reference evidence="1 2" key="1">
    <citation type="submission" date="2018-12" db="EMBL/GenBank/DDBJ databases">
        <title>Genome sequencing of Eikenella corrodens KCOM 3110 (= JS217).</title>
        <authorList>
            <person name="Koo J.-K."/>
            <person name="Park S.-N."/>
            <person name="Lim Y.K."/>
        </authorList>
    </citation>
    <scope>NUCLEOTIDE SEQUENCE [LARGE SCALE GENOMIC DNA]</scope>
    <source>
        <strain evidence="1 2">KCOM 3110</strain>
    </source>
</reference>
<proteinExistence type="predicted"/>
<accession>A0A3S9SHL0</accession>
<name>A0A3S9SHL0_EIKCO</name>
<dbReference type="RefSeq" id="WP_126982591.1">
    <property type="nucleotide sequence ID" value="NZ_CP034670.1"/>
</dbReference>
<evidence type="ECO:0000313" key="1">
    <source>
        <dbReference type="EMBL" id="AZR59003.1"/>
    </source>
</evidence>
<dbReference type="EMBL" id="CP034670">
    <property type="protein sequence ID" value="AZR59003.1"/>
    <property type="molecule type" value="Genomic_DNA"/>
</dbReference>
<dbReference type="AlphaFoldDB" id="A0A3S9SHL0"/>
<dbReference type="Proteomes" id="UP000282435">
    <property type="component" value="Chromosome"/>
</dbReference>
<dbReference type="InterPro" id="IPR024476">
    <property type="entry name" value="DUF3861"/>
</dbReference>
<dbReference type="Pfam" id="PF12977">
    <property type="entry name" value="DUF3861"/>
    <property type="match status" value="1"/>
</dbReference>